<dbReference type="AlphaFoldDB" id="A0A8J3NSI4"/>
<feature type="compositionally biased region" description="Basic and acidic residues" evidence="1">
    <location>
        <begin position="39"/>
        <end position="48"/>
    </location>
</feature>
<gene>
    <name evidence="2" type="ORF">Cch02nite_45190</name>
</gene>
<proteinExistence type="predicted"/>
<organism evidence="2 3">
    <name type="scientific">Catellatospora chokoriensis</name>
    <dbReference type="NCBI Taxonomy" id="310353"/>
    <lineage>
        <taxon>Bacteria</taxon>
        <taxon>Bacillati</taxon>
        <taxon>Actinomycetota</taxon>
        <taxon>Actinomycetes</taxon>
        <taxon>Micromonosporales</taxon>
        <taxon>Micromonosporaceae</taxon>
        <taxon>Catellatospora</taxon>
    </lineage>
</organism>
<feature type="region of interest" description="Disordered" evidence="1">
    <location>
        <begin position="22"/>
        <end position="49"/>
    </location>
</feature>
<comment type="caution">
    <text evidence="2">The sequence shown here is derived from an EMBL/GenBank/DDBJ whole genome shotgun (WGS) entry which is preliminary data.</text>
</comment>
<keyword evidence="3" id="KW-1185">Reference proteome</keyword>
<accession>A0A8J3NSI4</accession>
<dbReference type="EMBL" id="BONG01000028">
    <property type="protein sequence ID" value="GIF91075.1"/>
    <property type="molecule type" value="Genomic_DNA"/>
</dbReference>
<reference evidence="2 3" key="1">
    <citation type="submission" date="2021-01" db="EMBL/GenBank/DDBJ databases">
        <title>Whole genome shotgun sequence of Catellatospora chokoriensis NBRC 107358.</title>
        <authorList>
            <person name="Komaki H."/>
            <person name="Tamura T."/>
        </authorList>
    </citation>
    <scope>NUCLEOTIDE SEQUENCE [LARGE SCALE GENOMIC DNA]</scope>
    <source>
        <strain evidence="2 3">NBRC 107358</strain>
    </source>
</reference>
<protein>
    <submittedName>
        <fullName evidence="2">Uncharacterized protein</fullName>
    </submittedName>
</protein>
<name>A0A8J3NSI4_9ACTN</name>
<evidence type="ECO:0000313" key="3">
    <source>
        <dbReference type="Proteomes" id="UP000619293"/>
    </source>
</evidence>
<sequence length="91" mass="9466">MHPEAREVGELRQFLLTGEAKFEPRCGDGKPVQGPQVSEHGHDPDERAVPVPLVFGDAALSAASSTPSSVAAASAVLTAVAAARHEMIHPC</sequence>
<evidence type="ECO:0000256" key="1">
    <source>
        <dbReference type="SAM" id="MobiDB-lite"/>
    </source>
</evidence>
<dbReference type="Proteomes" id="UP000619293">
    <property type="component" value="Unassembled WGS sequence"/>
</dbReference>
<evidence type="ECO:0000313" key="2">
    <source>
        <dbReference type="EMBL" id="GIF91075.1"/>
    </source>
</evidence>